<evidence type="ECO:0000313" key="4">
    <source>
        <dbReference type="EMBL" id="RTE65346.1"/>
    </source>
</evidence>
<comment type="similarity">
    <text evidence="1">Belongs to the heat shock protein 70 family.</text>
</comment>
<dbReference type="RefSeq" id="WP_126159103.1">
    <property type="nucleotide sequence ID" value="NZ_RQXW01000011.1"/>
</dbReference>
<dbReference type="AlphaFoldDB" id="A0A430KPF6"/>
<comment type="caution">
    <text evidence="4">The sequence shown here is derived from an EMBL/GenBank/DDBJ whole genome shotgun (WGS) entry which is preliminary data.</text>
</comment>
<dbReference type="PANTHER" id="PTHR19375">
    <property type="entry name" value="HEAT SHOCK PROTEIN 70KDA"/>
    <property type="match status" value="1"/>
</dbReference>
<evidence type="ECO:0000313" key="5">
    <source>
        <dbReference type="Proteomes" id="UP000283087"/>
    </source>
</evidence>
<dbReference type="PROSITE" id="PS00329">
    <property type="entry name" value="HSP70_2"/>
    <property type="match status" value="1"/>
</dbReference>
<evidence type="ECO:0000256" key="2">
    <source>
        <dbReference type="ARBA" id="ARBA00022741"/>
    </source>
</evidence>
<keyword evidence="2" id="KW-0547">Nucleotide-binding</keyword>
<dbReference type="Gene3D" id="3.90.640.10">
    <property type="entry name" value="Actin, Chain A, domain 4"/>
    <property type="match status" value="1"/>
</dbReference>
<organism evidence="4 5">
    <name type="scientific">Amphritea opalescens</name>
    <dbReference type="NCBI Taxonomy" id="2490544"/>
    <lineage>
        <taxon>Bacteria</taxon>
        <taxon>Pseudomonadati</taxon>
        <taxon>Pseudomonadota</taxon>
        <taxon>Gammaproteobacteria</taxon>
        <taxon>Oceanospirillales</taxon>
        <taxon>Oceanospirillaceae</taxon>
        <taxon>Amphritea</taxon>
    </lineage>
</organism>
<dbReference type="InterPro" id="IPR043129">
    <property type="entry name" value="ATPase_NBD"/>
</dbReference>
<dbReference type="GO" id="GO:0140662">
    <property type="term" value="F:ATP-dependent protein folding chaperone"/>
    <property type="evidence" value="ECO:0007669"/>
    <property type="project" value="InterPro"/>
</dbReference>
<reference evidence="4 5" key="1">
    <citation type="submission" date="2018-11" db="EMBL/GenBank/DDBJ databases">
        <title>The draft genome sequence of Amphritea opalescens ANRC-JH13T.</title>
        <authorList>
            <person name="Fang Z."/>
            <person name="Zhang Y."/>
            <person name="Han X."/>
        </authorList>
    </citation>
    <scope>NUCLEOTIDE SEQUENCE [LARGE SCALE GENOMIC DNA]</scope>
    <source>
        <strain evidence="4 5">ANRC-JH13</strain>
    </source>
</reference>
<dbReference type="OrthoDB" id="9807934at2"/>
<dbReference type="CDD" id="cd10231">
    <property type="entry name" value="ASKHA_NBD_HSP70_YegD-like"/>
    <property type="match status" value="1"/>
</dbReference>
<dbReference type="GO" id="GO:0005524">
    <property type="term" value="F:ATP binding"/>
    <property type="evidence" value="ECO:0007669"/>
    <property type="project" value="UniProtKB-KW"/>
</dbReference>
<dbReference type="Pfam" id="PF00012">
    <property type="entry name" value="HSP70"/>
    <property type="match status" value="2"/>
</dbReference>
<dbReference type="InterPro" id="IPR042054">
    <property type="entry name" value="YegD-like"/>
</dbReference>
<dbReference type="Gene3D" id="3.30.420.40">
    <property type="match status" value="2"/>
</dbReference>
<protein>
    <submittedName>
        <fullName evidence="4">Molecular chaperone</fullName>
    </submittedName>
</protein>
<accession>A0A430KPF6</accession>
<keyword evidence="3" id="KW-0067">ATP-binding</keyword>
<proteinExistence type="inferred from homology"/>
<name>A0A430KPF6_9GAMM</name>
<dbReference type="SUPFAM" id="SSF53067">
    <property type="entry name" value="Actin-like ATPase domain"/>
    <property type="match status" value="2"/>
</dbReference>
<dbReference type="NCBIfam" id="NF008673">
    <property type="entry name" value="PRK11678.1"/>
    <property type="match status" value="1"/>
</dbReference>
<keyword evidence="5" id="KW-1185">Reference proteome</keyword>
<dbReference type="InterPro" id="IPR018181">
    <property type="entry name" value="Heat_shock_70_CS"/>
</dbReference>
<evidence type="ECO:0000256" key="3">
    <source>
        <dbReference type="ARBA" id="ARBA00022840"/>
    </source>
</evidence>
<dbReference type="EMBL" id="RQXW01000011">
    <property type="protein sequence ID" value="RTE65346.1"/>
    <property type="molecule type" value="Genomic_DNA"/>
</dbReference>
<dbReference type="InterPro" id="IPR013126">
    <property type="entry name" value="Hsp_70_fam"/>
</dbReference>
<evidence type="ECO:0000256" key="1">
    <source>
        <dbReference type="ARBA" id="ARBA00007381"/>
    </source>
</evidence>
<sequence>MAIGFDFGTSNCSVAHVVNGHVQTIPLSENETFILSALCAPTRAAVSEYLFRCLNIAPSSSAGEAVLSRAMSDNRAEGLEVRLDDVLFGKQALNLYLEDPDYVYYVKSPKSFLGTLQLREPQLVLFEDIVCAMMANIKSRAEAYLGQEITETVIGRPVVFNTLGGEKSNIQAEGILYRAASRAGFKHIEFQFEPVAAGLDFESTLTSEKNVLVVDIGGGTSDCSMIRMGPKWLTKKDRPETLLAHAGKSVGGNNLDISIAFQRFMLEFGKETNYKSGKAMPTMFFWEAVATNDVNAQRKFYSYENLETLKRLRAEAMYPEKVQRLIQVHQKALGHMVVGEAEKAKITLSDQSEYIASIDLLSEKIDIPIFSEQMEKSIAEPMRQIKNLIKEILLQGEVTPDVVYITGGSARSPIVREAVKSVLPNTPIASGNYLGSVTEGLARWADLCFK</sequence>
<dbReference type="Proteomes" id="UP000283087">
    <property type="component" value="Unassembled WGS sequence"/>
</dbReference>
<gene>
    <name evidence="4" type="ORF">EH243_12990</name>
</gene>